<feature type="chain" id="PRO_5040105485" evidence="2">
    <location>
        <begin position="33"/>
        <end position="233"/>
    </location>
</feature>
<feature type="region of interest" description="Disordered" evidence="1">
    <location>
        <begin position="185"/>
        <end position="233"/>
    </location>
</feature>
<gene>
    <name evidence="3" type="ORF">BG006_010849</name>
</gene>
<sequence>MGLSKMNMSMSMSTVLVLSATLALLSSTLVSAALTPAEIAAVQLKEGPDAKLCPPCLQKAMHNHFPHACARDLDPNEANYRPSGATDTEERCVCLAFQDLFWMKADCSAECPHVFNEAGMKYFLPASEIEGCGRWLNFETGEEKVVEGFPLKNKDHKPDVFEIVAPPPLAEGEEVDDGRVKISLNMGHREKTEEEKLAELEEKKAAAEVEGEQTKEETKASEPEAEAIKKDEL</sequence>
<evidence type="ECO:0000313" key="3">
    <source>
        <dbReference type="EMBL" id="KAF9335698.1"/>
    </source>
</evidence>
<keyword evidence="4" id="KW-1185">Reference proteome</keyword>
<keyword evidence="2" id="KW-0732">Signal</keyword>
<feature type="compositionally biased region" description="Basic and acidic residues" evidence="1">
    <location>
        <begin position="187"/>
        <end position="233"/>
    </location>
</feature>
<protein>
    <submittedName>
        <fullName evidence="3">Uncharacterized protein</fullName>
    </submittedName>
</protein>
<dbReference type="AlphaFoldDB" id="A0A9P5SPY8"/>
<name>A0A9P5SPY8_9FUNG</name>
<reference evidence="3" key="1">
    <citation type="journal article" date="2020" name="Fungal Divers.">
        <title>Resolving the Mortierellaceae phylogeny through synthesis of multi-gene phylogenetics and phylogenomics.</title>
        <authorList>
            <person name="Vandepol N."/>
            <person name="Liber J."/>
            <person name="Desiro A."/>
            <person name="Na H."/>
            <person name="Kennedy M."/>
            <person name="Barry K."/>
            <person name="Grigoriev I.V."/>
            <person name="Miller A.N."/>
            <person name="O'Donnell K."/>
            <person name="Stajich J.E."/>
            <person name="Bonito G."/>
        </authorList>
    </citation>
    <scope>NUCLEOTIDE SEQUENCE</scope>
    <source>
        <strain evidence="3">NVP1</strain>
    </source>
</reference>
<comment type="caution">
    <text evidence="3">The sequence shown here is derived from an EMBL/GenBank/DDBJ whole genome shotgun (WGS) entry which is preliminary data.</text>
</comment>
<accession>A0A9P5SPY8</accession>
<dbReference type="Proteomes" id="UP000696485">
    <property type="component" value="Unassembled WGS sequence"/>
</dbReference>
<dbReference type="EMBL" id="JAAAUY010000089">
    <property type="protein sequence ID" value="KAF9335698.1"/>
    <property type="molecule type" value="Genomic_DNA"/>
</dbReference>
<organism evidence="3 4">
    <name type="scientific">Podila minutissima</name>
    <dbReference type="NCBI Taxonomy" id="64525"/>
    <lineage>
        <taxon>Eukaryota</taxon>
        <taxon>Fungi</taxon>
        <taxon>Fungi incertae sedis</taxon>
        <taxon>Mucoromycota</taxon>
        <taxon>Mortierellomycotina</taxon>
        <taxon>Mortierellomycetes</taxon>
        <taxon>Mortierellales</taxon>
        <taxon>Mortierellaceae</taxon>
        <taxon>Podila</taxon>
    </lineage>
</organism>
<evidence type="ECO:0000256" key="2">
    <source>
        <dbReference type="SAM" id="SignalP"/>
    </source>
</evidence>
<evidence type="ECO:0000256" key="1">
    <source>
        <dbReference type="SAM" id="MobiDB-lite"/>
    </source>
</evidence>
<feature type="signal peptide" evidence="2">
    <location>
        <begin position="1"/>
        <end position="32"/>
    </location>
</feature>
<evidence type="ECO:0000313" key="4">
    <source>
        <dbReference type="Proteomes" id="UP000696485"/>
    </source>
</evidence>
<proteinExistence type="predicted"/>